<dbReference type="AlphaFoldDB" id="A0AAN9IB20"/>
<name>A0AAN9IB20_CROPI</name>
<dbReference type="Proteomes" id="UP001372338">
    <property type="component" value="Unassembled WGS sequence"/>
</dbReference>
<protein>
    <submittedName>
        <fullName evidence="1">Uncharacterized protein</fullName>
    </submittedName>
</protein>
<evidence type="ECO:0000313" key="1">
    <source>
        <dbReference type="EMBL" id="KAK7266396.1"/>
    </source>
</evidence>
<reference evidence="1 2" key="1">
    <citation type="submission" date="2024-01" db="EMBL/GenBank/DDBJ databases">
        <title>The genomes of 5 underutilized Papilionoideae crops provide insights into root nodulation and disease resistanc.</title>
        <authorList>
            <person name="Yuan L."/>
        </authorList>
    </citation>
    <scope>NUCLEOTIDE SEQUENCE [LARGE SCALE GENOMIC DNA]</scope>
    <source>
        <strain evidence="1">ZHUSHIDOU_FW_LH</strain>
        <tissue evidence="1">Leaf</tissue>
    </source>
</reference>
<accession>A0AAN9IB20</accession>
<dbReference type="EMBL" id="JAYWIO010000004">
    <property type="protein sequence ID" value="KAK7266396.1"/>
    <property type="molecule type" value="Genomic_DNA"/>
</dbReference>
<sequence>MITGRPITLAFEWMRQHGVELDSVYPHHEIYSEPTNVTAFQRGSKHAMLIVGCATRYVDGKQKIVLVGAEFPRHEVCKRRILQD</sequence>
<organism evidence="1 2">
    <name type="scientific">Crotalaria pallida</name>
    <name type="common">Smooth rattlebox</name>
    <name type="synonym">Crotalaria striata</name>
    <dbReference type="NCBI Taxonomy" id="3830"/>
    <lineage>
        <taxon>Eukaryota</taxon>
        <taxon>Viridiplantae</taxon>
        <taxon>Streptophyta</taxon>
        <taxon>Embryophyta</taxon>
        <taxon>Tracheophyta</taxon>
        <taxon>Spermatophyta</taxon>
        <taxon>Magnoliopsida</taxon>
        <taxon>eudicotyledons</taxon>
        <taxon>Gunneridae</taxon>
        <taxon>Pentapetalae</taxon>
        <taxon>rosids</taxon>
        <taxon>fabids</taxon>
        <taxon>Fabales</taxon>
        <taxon>Fabaceae</taxon>
        <taxon>Papilionoideae</taxon>
        <taxon>50 kb inversion clade</taxon>
        <taxon>genistoids sensu lato</taxon>
        <taxon>core genistoids</taxon>
        <taxon>Crotalarieae</taxon>
        <taxon>Crotalaria</taxon>
    </lineage>
</organism>
<comment type="caution">
    <text evidence="1">The sequence shown here is derived from an EMBL/GenBank/DDBJ whole genome shotgun (WGS) entry which is preliminary data.</text>
</comment>
<gene>
    <name evidence="1" type="ORF">RIF29_19040</name>
</gene>
<evidence type="ECO:0000313" key="2">
    <source>
        <dbReference type="Proteomes" id="UP001372338"/>
    </source>
</evidence>
<keyword evidence="2" id="KW-1185">Reference proteome</keyword>
<proteinExistence type="predicted"/>